<keyword evidence="2" id="KW-1185">Reference proteome</keyword>
<evidence type="ECO:0000313" key="1">
    <source>
        <dbReference type="EMBL" id="SDH48350.1"/>
    </source>
</evidence>
<proteinExistence type="predicted"/>
<dbReference type="STRING" id="366584.SAMN05216377_12342"/>
<dbReference type="AlphaFoldDB" id="A0A1G8CTS9"/>
<name>A0A1G8CTS9_PSEOR</name>
<protein>
    <submittedName>
        <fullName evidence="1">Uncharacterized protein</fullName>
    </submittedName>
</protein>
<accession>A0A1G8CTS9</accession>
<reference evidence="1 2" key="1">
    <citation type="submission" date="2016-10" db="EMBL/GenBank/DDBJ databases">
        <authorList>
            <person name="de Groot N.N."/>
        </authorList>
    </citation>
    <scope>NUCLEOTIDE SEQUENCE [LARGE SCALE GENOMIC DNA]</scope>
    <source>
        <strain evidence="1 2">CGMCC 4.3143</strain>
    </source>
</reference>
<dbReference type="Proteomes" id="UP000198967">
    <property type="component" value="Unassembled WGS sequence"/>
</dbReference>
<sequence>MLPDSPIARPLPYWLGPWCTDIVNGTVDARRGLPLPDGVGATPHVDVLGRAFTDRAERERIRLTRATARPARRRVACLARIEVLTAQLDELRAGLAELGAEPSADDLAARRIGEVDAADALVHARRRREHRADRARMRCAVSDVERALGEERLALATAEQQLCARHELAAARVHRLHAHTLRRISTYERRLLRKHPAAELLTRRWSHERPVVPAWTLPSV</sequence>
<dbReference type="EMBL" id="FNBE01000023">
    <property type="protein sequence ID" value="SDH48350.1"/>
    <property type="molecule type" value="Genomic_DNA"/>
</dbReference>
<evidence type="ECO:0000313" key="2">
    <source>
        <dbReference type="Proteomes" id="UP000198967"/>
    </source>
</evidence>
<gene>
    <name evidence="1" type="ORF">SAMN05216377_12342</name>
</gene>
<organism evidence="1 2">
    <name type="scientific">Pseudonocardia oroxyli</name>
    <dbReference type="NCBI Taxonomy" id="366584"/>
    <lineage>
        <taxon>Bacteria</taxon>
        <taxon>Bacillati</taxon>
        <taxon>Actinomycetota</taxon>
        <taxon>Actinomycetes</taxon>
        <taxon>Pseudonocardiales</taxon>
        <taxon>Pseudonocardiaceae</taxon>
        <taxon>Pseudonocardia</taxon>
    </lineage>
</organism>